<dbReference type="PRINTS" id="PR00301">
    <property type="entry name" value="HEATSHOCK70"/>
</dbReference>
<comment type="similarity">
    <text evidence="1 6">Belongs to the heat shock protein 70 family.</text>
</comment>
<evidence type="ECO:0000256" key="6">
    <source>
        <dbReference type="RuleBase" id="RU003322"/>
    </source>
</evidence>
<evidence type="ECO:0000256" key="2">
    <source>
        <dbReference type="ARBA" id="ARBA00022741"/>
    </source>
</evidence>
<evidence type="ECO:0000313" key="8">
    <source>
        <dbReference type="Proteomes" id="UP000631421"/>
    </source>
</evidence>
<proteinExistence type="inferred from homology"/>
<evidence type="ECO:0000313" key="7">
    <source>
        <dbReference type="EMBL" id="MBD2151767.1"/>
    </source>
</evidence>
<evidence type="ECO:0000256" key="5">
    <source>
        <dbReference type="ARBA" id="ARBA00023186"/>
    </source>
</evidence>
<keyword evidence="2 6" id="KW-0547">Nucleotide-binding</keyword>
<dbReference type="InterPro" id="IPR013126">
    <property type="entry name" value="Hsp_70_fam"/>
</dbReference>
<keyword evidence="4" id="KW-0346">Stress response</keyword>
<dbReference type="InterPro" id="IPR043129">
    <property type="entry name" value="ATPase_NBD"/>
</dbReference>
<dbReference type="InterPro" id="IPR018181">
    <property type="entry name" value="Heat_shock_70_CS"/>
</dbReference>
<sequence>MKAIAIDFGSSNTVIAHWNVATNQPETVKFADLNRPAPLDSLVPSLVYVQDAAAGIIEIGQPVIDRGKDRPQPRFFNQIKRRLMANIMYAPRIDGVKISPEWVGQQFLRQLLRNLRSQQIFPSEIILTVPVDAYEKYLRWLEGCSNEVFSLDLPNVADPKVRILDEPTAAALGYGAIAPHDLVLVIDLGGGTLDLSLVRLPQHHDVTQWGEQLGASQDPQGEYRAVAIAKSGYSIGGEDIDQWLMEDCWANYFDASLAAREQNNSQDNSQNPILKLLMERIKIKLSDAETASAVFFDPVTQSAIEINYTRSQLEAILERKGFYRILKIAINELSSLAFNKGILKGDIKHILLVGGCSMIPSVQALIADQFKMAQIHSHKPFEAIAHGALMLSQGLQVQDYLCHAYAIRYWDRHAEQWKYQTIFRRGQVYPTRRPFELILRASQPNQTEITLTIGELSARPHSMAEISFDGDRLVMEFDRAVSETFQPLKTDDNGQVITQAIAKLDPLGQPDCDRLKVLFDISEKRELIITVVDLLTKSYLLKNYPVAKLI</sequence>
<dbReference type="Gene3D" id="3.30.420.40">
    <property type="match status" value="2"/>
</dbReference>
<reference evidence="7" key="1">
    <citation type="journal article" date="2015" name="ISME J.">
        <title>Draft Genome Sequence of Streptomyces incarnatus NRRL8089, which Produces the Nucleoside Antibiotic Sinefungin.</title>
        <authorList>
            <person name="Oshima K."/>
            <person name="Hattori M."/>
            <person name="Shimizu H."/>
            <person name="Fukuda K."/>
            <person name="Nemoto M."/>
            <person name="Inagaki K."/>
            <person name="Tamura T."/>
        </authorList>
    </citation>
    <scope>NUCLEOTIDE SEQUENCE</scope>
    <source>
        <strain evidence="7">FACHB-1277</strain>
    </source>
</reference>
<dbReference type="GO" id="GO:0140662">
    <property type="term" value="F:ATP-dependent protein folding chaperone"/>
    <property type="evidence" value="ECO:0007669"/>
    <property type="project" value="InterPro"/>
</dbReference>
<dbReference type="PANTHER" id="PTHR19375">
    <property type="entry name" value="HEAT SHOCK PROTEIN 70KDA"/>
    <property type="match status" value="1"/>
</dbReference>
<organism evidence="7 8">
    <name type="scientific">Pseudanabaena cinerea FACHB-1277</name>
    <dbReference type="NCBI Taxonomy" id="2949581"/>
    <lineage>
        <taxon>Bacteria</taxon>
        <taxon>Bacillati</taxon>
        <taxon>Cyanobacteriota</taxon>
        <taxon>Cyanophyceae</taxon>
        <taxon>Pseudanabaenales</taxon>
        <taxon>Pseudanabaenaceae</taxon>
        <taxon>Pseudanabaena</taxon>
        <taxon>Pseudanabaena cinerea</taxon>
    </lineage>
</organism>
<gene>
    <name evidence="7" type="ORF">H6F44_16800</name>
</gene>
<dbReference type="Pfam" id="PF00012">
    <property type="entry name" value="HSP70"/>
    <property type="match status" value="1"/>
</dbReference>
<dbReference type="GO" id="GO:0005524">
    <property type="term" value="F:ATP binding"/>
    <property type="evidence" value="ECO:0007669"/>
    <property type="project" value="UniProtKB-KW"/>
</dbReference>
<keyword evidence="8" id="KW-1185">Reference proteome</keyword>
<dbReference type="AlphaFoldDB" id="A0A926UXF2"/>
<dbReference type="Proteomes" id="UP000631421">
    <property type="component" value="Unassembled WGS sequence"/>
</dbReference>
<dbReference type="EMBL" id="JACJPY010000066">
    <property type="protein sequence ID" value="MBD2151767.1"/>
    <property type="molecule type" value="Genomic_DNA"/>
</dbReference>
<protein>
    <submittedName>
        <fullName evidence="7">Hsp70 family protein</fullName>
    </submittedName>
</protein>
<evidence type="ECO:0000256" key="3">
    <source>
        <dbReference type="ARBA" id="ARBA00022840"/>
    </source>
</evidence>
<keyword evidence="5" id="KW-0143">Chaperone</keyword>
<keyword evidence="3 6" id="KW-0067">ATP-binding</keyword>
<comment type="caution">
    <text evidence="7">The sequence shown here is derived from an EMBL/GenBank/DDBJ whole genome shotgun (WGS) entry which is preliminary data.</text>
</comment>
<name>A0A926UXF2_9CYAN</name>
<dbReference type="PROSITE" id="PS01036">
    <property type="entry name" value="HSP70_3"/>
    <property type="match status" value="1"/>
</dbReference>
<dbReference type="PROSITE" id="PS00329">
    <property type="entry name" value="HSP70_2"/>
    <property type="match status" value="1"/>
</dbReference>
<reference evidence="7" key="2">
    <citation type="submission" date="2020-08" db="EMBL/GenBank/DDBJ databases">
        <authorList>
            <person name="Chen M."/>
            <person name="Teng W."/>
            <person name="Zhao L."/>
            <person name="Hu C."/>
            <person name="Zhou Y."/>
            <person name="Han B."/>
            <person name="Song L."/>
            <person name="Shu W."/>
        </authorList>
    </citation>
    <scope>NUCLEOTIDE SEQUENCE</scope>
    <source>
        <strain evidence="7">FACHB-1277</strain>
    </source>
</reference>
<dbReference type="SUPFAM" id="SSF53067">
    <property type="entry name" value="Actin-like ATPase domain"/>
    <property type="match status" value="2"/>
</dbReference>
<dbReference type="Gene3D" id="3.90.640.10">
    <property type="entry name" value="Actin, Chain A, domain 4"/>
    <property type="match status" value="1"/>
</dbReference>
<evidence type="ECO:0000256" key="4">
    <source>
        <dbReference type="ARBA" id="ARBA00023016"/>
    </source>
</evidence>
<accession>A0A926UXF2</accession>
<evidence type="ECO:0000256" key="1">
    <source>
        <dbReference type="ARBA" id="ARBA00007381"/>
    </source>
</evidence>